<dbReference type="InterPro" id="IPR036736">
    <property type="entry name" value="ACP-like_sf"/>
</dbReference>
<dbReference type="RefSeq" id="WP_394846904.1">
    <property type="nucleotide sequence ID" value="NZ_CP089982.1"/>
</dbReference>
<dbReference type="InterPro" id="IPR042104">
    <property type="entry name" value="PKS_dehydratase_sf"/>
</dbReference>
<dbReference type="InterPro" id="IPR006162">
    <property type="entry name" value="Ppantetheine_attach_site"/>
</dbReference>
<dbReference type="InterPro" id="IPR016036">
    <property type="entry name" value="Malonyl_transacylase_ACP-bd"/>
</dbReference>
<dbReference type="InterPro" id="IPR049551">
    <property type="entry name" value="PKS_DH_C"/>
</dbReference>
<evidence type="ECO:0000256" key="3">
    <source>
        <dbReference type="ARBA" id="ARBA00022679"/>
    </source>
</evidence>
<keyword evidence="10" id="KW-1185">Reference proteome</keyword>
<reference evidence="9 10" key="1">
    <citation type="submission" date="2021-12" db="EMBL/GenBank/DDBJ databases">
        <title>Discovery of the Pendulisporaceae a myxobacterial family with distinct sporulation behavior and unique specialized metabolism.</title>
        <authorList>
            <person name="Garcia R."/>
            <person name="Popoff A."/>
            <person name="Bader C.D."/>
            <person name="Loehr J."/>
            <person name="Walesch S."/>
            <person name="Walt C."/>
            <person name="Boldt J."/>
            <person name="Bunk B."/>
            <person name="Haeckl F.J.F.P.J."/>
            <person name="Gunesch A.P."/>
            <person name="Birkelbach J."/>
            <person name="Nuebel U."/>
            <person name="Pietschmann T."/>
            <person name="Bach T."/>
            <person name="Mueller R."/>
        </authorList>
    </citation>
    <scope>NUCLEOTIDE SEQUENCE [LARGE SCALE GENOMIC DNA]</scope>
    <source>
        <strain evidence="9 10">MSr12523</strain>
    </source>
</reference>
<dbReference type="InterPro" id="IPR036291">
    <property type="entry name" value="NAD(P)-bd_dom_sf"/>
</dbReference>
<dbReference type="InterPro" id="IPR016035">
    <property type="entry name" value="Acyl_Trfase/lysoPLipase"/>
</dbReference>
<dbReference type="InterPro" id="IPR014030">
    <property type="entry name" value="Ketoacyl_synth_N"/>
</dbReference>
<dbReference type="InterPro" id="IPR018201">
    <property type="entry name" value="Ketoacyl_synth_AS"/>
</dbReference>
<evidence type="ECO:0000256" key="4">
    <source>
        <dbReference type="PROSITE-ProRule" id="PRU01363"/>
    </source>
</evidence>
<dbReference type="InterPro" id="IPR057326">
    <property type="entry name" value="KR_dom"/>
</dbReference>
<dbReference type="InterPro" id="IPR001227">
    <property type="entry name" value="Ac_transferase_dom_sf"/>
</dbReference>
<dbReference type="Pfam" id="PF21089">
    <property type="entry name" value="PKS_DH_N"/>
    <property type="match status" value="2"/>
</dbReference>
<feature type="active site" description="Proton acceptor; for dehydratase activity" evidence="4">
    <location>
        <position position="957"/>
    </location>
</feature>
<accession>A0ABZ2KCA6</accession>
<dbReference type="PANTHER" id="PTHR43775:SF51">
    <property type="entry name" value="INACTIVE PHENOLPHTHIOCEROL SYNTHESIS POLYKETIDE SYNTHASE TYPE I PKS1-RELATED"/>
    <property type="match status" value="1"/>
</dbReference>
<dbReference type="SMART" id="SM00826">
    <property type="entry name" value="PKS_DH"/>
    <property type="match status" value="2"/>
</dbReference>
<evidence type="ECO:0000259" key="6">
    <source>
        <dbReference type="PROSITE" id="PS50075"/>
    </source>
</evidence>
<dbReference type="SUPFAM" id="SSF47336">
    <property type="entry name" value="ACP-like"/>
    <property type="match status" value="2"/>
</dbReference>
<evidence type="ECO:0000256" key="2">
    <source>
        <dbReference type="ARBA" id="ARBA00022553"/>
    </source>
</evidence>
<dbReference type="PROSITE" id="PS52019">
    <property type="entry name" value="PKS_MFAS_DH"/>
    <property type="match status" value="2"/>
</dbReference>
<sequence>MTTSANNKMDLALPAIRLLQQRAAELEARSFEPIAIVSMACRLPSGIETPEAYWNALVEGRDAIGAFPARWARLDLYDPDPEATGKCYANEGGFVRDIEQFDPAFFGIAAREASAMDPQQRLVLETAWEALERAGRLPASLKNTKTGVYIGAMNPDYVSSQRTDLTLFDGYQATGSASSVISGRVSYVLGLQGPAVTVDTACSSSLVSLHLACTALRQGECDLALAGGVTVMSTPATFVEFSRLKVLAADGRCKSFSANADGAGWAEGCGIVVLKRLSAAQRDGDRVLAVIRGSAVNQDGRSQGLTAPNGPSQQRVIRDALAACRLTPADIDAVEAHGTGTALGDPIEAGALVEVFAAGRPADRPVHLGSSKSNFGHMQAAAGVSGVMKVVLALQHGLLPKTLHAEEPTPLIDWAKSGLSLLQEARPWQPKQGRPRRAGVSSFGVSGTNAHVIIEEAPAQPTPSAQPAVLEAYPLLISGRDEAGLRAQAGRWAAWLRENPAQSLFDVVYTAAEHRTHFESRASVSVKNAADAVEALEALAAGRSHRAVVQATAQKRAKVVFVFPGQGSQWRDMGKELLAACPEFAAVVAQCDAALRPWTGWSVAALLRGEEMADAPLDRIDVAQPILFTMYVGLAAAWRSLGVEPAAVVGHSQGEVAAAVVAGALTIEEGARVIAVRSRALRTVSGQGEMAVVELPIAEVERLISRYDGAVSIAAVNTATSTAISGDPDMVAELLDELDEQGVFCGNLNADVASHSAYMDPILPGIASELAVLRPKAAQVPFYSTVTGAVLGGEALDAAYWCRNLREPVRLDMALAQMLAQGHGVFVEVSPHPLLAMPLTTGTSEAGGVVVGTLQREQGGLAPLLANLATLHAYGHDVDWKRAFARQGQLVAELPTYAFQRERYWQETPAERRDVRQLGLGSPDHPWLGAVTALADEQGHLWTGRLSLREHGWLSDHAAFGVVLAPGTGLLELALTAARAIGAPRIAELTVSEPLLLASDPVRLQVMVNAPDGAGRRAISIWSQRESEDGVWTRHAAGELSAEEKGAPEPGPSLPENAETVSLDGFYERLRERGLEYGPAFRGLVELRRLGAVAHARVALPESVKASAGAYGMHPALLDAALHALAALSEGALLPFSWSDVELFATGATELDVRVELAHAQGGDSARAKILVADASGQPVLRAGELHLQRASAEQLQRSKASGTRDLYRVEFQPVQAPASAEEPRRVIVDATGAFEGNVGAAAQVAAVEALTKLQAMVADPELESAEIVWVTRNAVRASGTETLDLVHAPVWGLIRSARSETSDRVLRLLDAGTEPLDGDLVEQALSMGTEPELALRDGQILGARLVRVSSEGAWKGLDPEGAVLITGGTGELGQALARHLVAAHGVRHLVLTSRRGPDAPGAAELVASLKEHGAESVRVVACDVSDRAQVAHVLAGTAWTAVMHLAGVLDDATVQGQHADRFARVMAPKVQGALHLDELTAGMDLRAFVLFSSASGTLGAAGQSNYAAANTFLDALAADRQRRGLPATSLAWGLWNPAGMGLTARLAQADLARFRRQGIAALSIEEGMGLLDAALAHGDAQLVPVKVDATALQRGVATEESLPVLLRSIVRPRLRRAASGDAKSSSLGERLAAMPEGERLKWLVQLVQREAAVVLGLAGPSSVQPQHVLKELGLDSLMAVELRRRLATETGVSLPATLAFDHPTPTAIATLLLARTSLSRGTSPARWHTTRTTRAKHDEPIAIVSMACRLPGGVESPEGYWDVLREGRDVIEEFPARWQALDVFDPDPEAIGKSYTNRGGFVRRIDEFDAGFFGISAREAVAMDPQQRLILETSWEALERAKLVAEDLRESRTGVYIGSMGSDYGSNQRTEMDLFDGYQGTGSAASVISGRVAYVLGLQGPAVTVDTACSSSLVALHLACTALRQGECELALAGGVTVMSTPSLFVEFSRLKALASDGRCKSFSASADGTGFSDGCAMLVLKRLSAAQRDGDRILAVIRGSAVNQDGRSQGLTAPNGPAQQRVIRDALAASGLVAADIDAVEAHGTGTTLGDPMEAGALAEVFGPGRDGERPLYLGSAKSNLGHTQAAAGIAGVMKMVLALENELLPKTLHAEEPSPHVAWEGSGLALLRESRAWGRGERVRRVGVSSFGISGTNAHVILEEPPAPAPVPVPVPVPVCMIPVSARDEASLKAQIAKWETWLRAHPEQRLEDVAYTSWAHRTQFEVRAAVVAHSTEEAAAAFEQGRVLRGVNGGAETKLAMLFTGQGSQRAAMGQGLYAAYPEFRRAYDEVIAHFDRPLDESQLDRTEYTQPALFALEVALYRQWQAWGLEPSVLVGHSIGELSAAHVAGVLSLADAAKLVCARGRLMQACEAGGAMASIEATEAEVLAALQGRISIAGLNGPRQTVVSGDESAVQAILAHFEAQGRRAKRLRVSHAFHSAHMDSMLEAFAKVAESCTYHPPTVTLVSTLTGAVEEMATAAYWVKQVREPVRFLNAVTTLQSQGVTHYLECGPSGVLTAMATGCLGDDSRATLVPSLRGEQDEARDLVSALGALHVSGLALDVRKIYAGREVRRAEVPTYAFQRQRYWQETASARNDVRSVGLTSREHPWLGAVTTLAEGQGHLFTGRISAREHAWLNDHAVFGTILVPGTGLLELAHAAADAVGAQIVSELTLAEPMVLREKGSLRLQVTVGAADAEGRRPIGIHSQDEDGSDPAAWRHHAMGELRDESNLAPASPESWDLSDAEPIPLEGFYTRLRSYGLEYGPVFQGLVELHRRGNVAYGRAVLPEGAHAKTYDLHPALLDAALHSLAALTETDEARTQPPQSVLLPFSWNDVELHATGATELRIRIELETGTEHATAKVLVSDADGQPVLRIGSLLLQPASAEQIQASQRAEHMYCVELQPVRASENDDLAPADDVLVSADDVSALLARLDAGEPAPRSVVVDATEPSVPQSSEHARLTLGQATLRSTLEALRTLQRLVADPRLESTMLTFVTREALDGVDLEHAPIWGLVRAARSEHPERALRLVDIGSEPEGRTHLDRALAIANEPELTLRDGEILAPRLVRASSPNTAEATPRLSPEGTVLLTGGTGELGRELARHLVVAHGVRHLVLTSRRGMDAPGAQALVDSLRECGAETVRIAACDVAQRDQVAALLAGVERPWTAVVHLAGVLDDGTLQTQNADRFAHVMGPKVDGAVHLHELTQDKNLDAFVLFSSASGTFGTPGQSNYAAANAFLDALAAHRRRQGQHAVSLAWGLWAPGGTGLTAGLSKSTLDRFRRQGIAALSTDEGLRLFDTALQRPEAHLVPLKLATTPSDPHPLLRALSRRTRKRAGTSPAGESNLRERVLALPENDRLKFLTTIVRREAAAVLGASGIDGVQPQHVLADLGLDSLMAVELRRRLSAEAGVSLPATLAFDHPTPAAIAQLLLDRTQALPTQSRRRLTKAQLDAVAELLLGATPEQLETAGVASRLFDLQRALSQVVVPQRAPVVDIDTANTDDLLEFLDRKLGMAE</sequence>
<evidence type="ECO:0000256" key="1">
    <source>
        <dbReference type="ARBA" id="ARBA00022450"/>
    </source>
</evidence>
<feature type="region of interest" description="C-terminal hotdog fold" evidence="4">
    <location>
        <begin position="1058"/>
        <end position="1197"/>
    </location>
</feature>
<keyword evidence="3" id="KW-0808">Transferase</keyword>
<dbReference type="SUPFAM" id="SSF55048">
    <property type="entry name" value="Probable ACP-binding domain of malonyl-CoA ACP transacylase"/>
    <property type="match status" value="2"/>
</dbReference>
<dbReference type="Pfam" id="PF02801">
    <property type="entry name" value="Ketoacyl-synt_C"/>
    <property type="match status" value="2"/>
</dbReference>
<dbReference type="PROSITE" id="PS00606">
    <property type="entry name" value="KS3_1"/>
    <property type="match status" value="2"/>
</dbReference>
<feature type="active site" description="Proton donor; for dehydratase activity" evidence="4">
    <location>
        <position position="1119"/>
    </location>
</feature>
<dbReference type="Pfam" id="PF22621">
    <property type="entry name" value="CurL-like_PKS_C"/>
    <property type="match status" value="1"/>
</dbReference>
<dbReference type="Gene3D" id="3.40.50.720">
    <property type="entry name" value="NAD(P)-binding Rossmann-like Domain"/>
    <property type="match status" value="2"/>
</dbReference>
<organism evidence="9 10">
    <name type="scientific">Pendulispora brunnea</name>
    <dbReference type="NCBI Taxonomy" id="2905690"/>
    <lineage>
        <taxon>Bacteria</taxon>
        <taxon>Pseudomonadati</taxon>
        <taxon>Myxococcota</taxon>
        <taxon>Myxococcia</taxon>
        <taxon>Myxococcales</taxon>
        <taxon>Sorangiineae</taxon>
        <taxon>Pendulisporaceae</taxon>
        <taxon>Pendulispora</taxon>
    </lineage>
</organism>
<dbReference type="PANTHER" id="PTHR43775">
    <property type="entry name" value="FATTY ACID SYNTHASE"/>
    <property type="match status" value="1"/>
</dbReference>
<dbReference type="Gene3D" id="3.40.47.10">
    <property type="match status" value="2"/>
</dbReference>
<dbReference type="InterPro" id="IPR032821">
    <property type="entry name" value="PKS_assoc"/>
</dbReference>
<dbReference type="Pfam" id="PF14765">
    <property type="entry name" value="PS-DH"/>
    <property type="match status" value="2"/>
</dbReference>
<feature type="domain" description="Carrier" evidence="6">
    <location>
        <begin position="3359"/>
        <end position="3434"/>
    </location>
</feature>
<dbReference type="InterPro" id="IPR020807">
    <property type="entry name" value="PKS_DH"/>
</dbReference>
<evidence type="ECO:0000256" key="5">
    <source>
        <dbReference type="SAM" id="MobiDB-lite"/>
    </source>
</evidence>
<dbReference type="SMART" id="SM00822">
    <property type="entry name" value="PKS_KR"/>
    <property type="match status" value="2"/>
</dbReference>
<dbReference type="Pfam" id="PF00550">
    <property type="entry name" value="PP-binding"/>
    <property type="match status" value="2"/>
</dbReference>
<feature type="active site" description="Proton donor; for dehydratase activity" evidence="4">
    <location>
        <position position="2804"/>
    </location>
</feature>
<dbReference type="Pfam" id="PF16197">
    <property type="entry name" value="KAsynt_C_assoc"/>
    <property type="match status" value="1"/>
</dbReference>
<dbReference type="Gene3D" id="3.40.366.10">
    <property type="entry name" value="Malonyl-Coenzyme A Acyl Carrier Protein, domain 2"/>
    <property type="match status" value="2"/>
</dbReference>
<feature type="domain" description="Ketosynthase family 3 (KS3)" evidence="7">
    <location>
        <begin position="31"/>
        <end position="456"/>
    </location>
</feature>
<evidence type="ECO:0000259" key="8">
    <source>
        <dbReference type="PROSITE" id="PS52019"/>
    </source>
</evidence>
<evidence type="ECO:0000259" key="7">
    <source>
        <dbReference type="PROSITE" id="PS52004"/>
    </source>
</evidence>
<dbReference type="Pfam" id="PF08659">
    <property type="entry name" value="KR"/>
    <property type="match status" value="2"/>
</dbReference>
<dbReference type="SUPFAM" id="SSF51735">
    <property type="entry name" value="NAD(P)-binding Rossmann-fold domains"/>
    <property type="match status" value="4"/>
</dbReference>
<dbReference type="CDD" id="cd08956">
    <property type="entry name" value="KR_3_FAS_SDR_x"/>
    <property type="match status" value="2"/>
</dbReference>
<dbReference type="EMBL" id="CP089982">
    <property type="protein sequence ID" value="WXA96288.1"/>
    <property type="molecule type" value="Genomic_DNA"/>
</dbReference>
<gene>
    <name evidence="9" type="ORF">LZC95_05485</name>
</gene>
<dbReference type="InterPro" id="IPR014031">
    <property type="entry name" value="Ketoacyl_synth_C"/>
</dbReference>
<feature type="domain" description="PKS/mFAS DH" evidence="8">
    <location>
        <begin position="925"/>
        <end position="1197"/>
    </location>
</feature>
<dbReference type="Pfam" id="PF00698">
    <property type="entry name" value="Acyl_transf_1"/>
    <property type="match status" value="2"/>
</dbReference>
<name>A0ABZ2KCA6_9BACT</name>
<dbReference type="SMART" id="SM00823">
    <property type="entry name" value="PKS_PP"/>
    <property type="match status" value="2"/>
</dbReference>
<dbReference type="InterPro" id="IPR016039">
    <property type="entry name" value="Thiolase-like"/>
</dbReference>
<feature type="region of interest" description="N-terminal hotdog fold" evidence="4">
    <location>
        <begin position="925"/>
        <end position="1047"/>
    </location>
</feature>
<dbReference type="InterPro" id="IPR050091">
    <property type="entry name" value="PKS_NRPS_Biosynth_Enz"/>
</dbReference>
<dbReference type="SMART" id="SM00827">
    <property type="entry name" value="PKS_AT"/>
    <property type="match status" value="2"/>
</dbReference>
<feature type="domain" description="Carrier" evidence="6">
    <location>
        <begin position="1642"/>
        <end position="1717"/>
    </location>
</feature>
<dbReference type="Pfam" id="PF00109">
    <property type="entry name" value="ketoacyl-synt"/>
    <property type="match status" value="2"/>
</dbReference>
<feature type="region of interest" description="Disordered" evidence="5">
    <location>
        <begin position="1037"/>
        <end position="1057"/>
    </location>
</feature>
<dbReference type="InterPro" id="IPR009081">
    <property type="entry name" value="PP-bd_ACP"/>
</dbReference>
<dbReference type="SUPFAM" id="SSF52151">
    <property type="entry name" value="FabD/lysophospholipase-like"/>
    <property type="match status" value="2"/>
</dbReference>
<keyword evidence="2" id="KW-0597">Phosphoprotein</keyword>
<feature type="active site" description="Proton acceptor; for dehydratase activity" evidence="4">
    <location>
        <position position="2640"/>
    </location>
</feature>
<feature type="region of interest" description="C-terminal hotdog fold" evidence="4">
    <location>
        <begin position="2745"/>
        <end position="2890"/>
    </location>
</feature>
<dbReference type="InterPro" id="IPR020806">
    <property type="entry name" value="PKS_PP-bd"/>
</dbReference>
<feature type="domain" description="Ketosynthase family 3 (KS3)" evidence="7">
    <location>
        <begin position="1739"/>
        <end position="2163"/>
    </location>
</feature>
<dbReference type="Proteomes" id="UP001379533">
    <property type="component" value="Chromosome"/>
</dbReference>
<dbReference type="PROSITE" id="PS00012">
    <property type="entry name" value="PHOSPHOPANTETHEINE"/>
    <property type="match status" value="2"/>
</dbReference>
<dbReference type="InterPro" id="IPR049900">
    <property type="entry name" value="PKS_mFAS_DH"/>
</dbReference>
<dbReference type="PROSITE" id="PS50075">
    <property type="entry name" value="CARRIER"/>
    <property type="match status" value="2"/>
</dbReference>
<proteinExistence type="predicted"/>
<dbReference type="Gene3D" id="3.30.70.3290">
    <property type="match status" value="2"/>
</dbReference>
<dbReference type="SMART" id="SM01294">
    <property type="entry name" value="PKS_PP_betabranch"/>
    <property type="match status" value="1"/>
</dbReference>
<dbReference type="Gene3D" id="1.10.1200.10">
    <property type="entry name" value="ACP-like"/>
    <property type="match status" value="2"/>
</dbReference>
<dbReference type="InterPro" id="IPR020841">
    <property type="entry name" value="PKS_Beta-ketoAc_synthase_dom"/>
</dbReference>
<dbReference type="Gene3D" id="3.10.129.110">
    <property type="entry name" value="Polyketide synthase dehydratase"/>
    <property type="match status" value="2"/>
</dbReference>
<dbReference type="InterPro" id="IPR049552">
    <property type="entry name" value="PKS_DH_N"/>
</dbReference>
<evidence type="ECO:0000313" key="10">
    <source>
        <dbReference type="Proteomes" id="UP001379533"/>
    </source>
</evidence>
<keyword evidence="1" id="KW-0596">Phosphopantetheine</keyword>
<feature type="domain" description="PKS/mFAS DH" evidence="8">
    <location>
        <begin position="2608"/>
        <end position="2890"/>
    </location>
</feature>
<protein>
    <submittedName>
        <fullName evidence="9">SDR family NAD(P)-dependent oxidoreductase</fullName>
    </submittedName>
</protein>
<evidence type="ECO:0000313" key="9">
    <source>
        <dbReference type="EMBL" id="WXA96288.1"/>
    </source>
</evidence>
<dbReference type="SMART" id="SM00825">
    <property type="entry name" value="PKS_KS"/>
    <property type="match status" value="2"/>
</dbReference>
<dbReference type="InterPro" id="IPR013968">
    <property type="entry name" value="PKS_KR"/>
</dbReference>
<dbReference type="CDD" id="cd00833">
    <property type="entry name" value="PKS"/>
    <property type="match status" value="2"/>
</dbReference>
<dbReference type="InterPro" id="IPR014043">
    <property type="entry name" value="Acyl_transferase_dom"/>
</dbReference>
<dbReference type="SUPFAM" id="SSF53901">
    <property type="entry name" value="Thiolase-like"/>
    <property type="match status" value="2"/>
</dbReference>
<feature type="region of interest" description="N-terminal hotdog fold" evidence="4">
    <location>
        <begin position="2608"/>
        <end position="2733"/>
    </location>
</feature>
<dbReference type="PROSITE" id="PS52004">
    <property type="entry name" value="KS3_2"/>
    <property type="match status" value="2"/>
</dbReference>